<accession>A0A1H3FDJ3</accession>
<dbReference type="Proteomes" id="UP000243778">
    <property type="component" value="Unassembled WGS sequence"/>
</dbReference>
<dbReference type="AlphaFoldDB" id="A0A1H3FDJ3"/>
<evidence type="ECO:0000313" key="3">
    <source>
        <dbReference type="Proteomes" id="UP000243778"/>
    </source>
</evidence>
<dbReference type="Pfam" id="PF04246">
    <property type="entry name" value="RseC_MucC"/>
    <property type="match status" value="1"/>
</dbReference>
<dbReference type="STRING" id="1007099.SAMN05216287_4005"/>
<dbReference type="PANTHER" id="PTHR35867:SF1">
    <property type="entry name" value="PROTEIN RSEC"/>
    <property type="match status" value="1"/>
</dbReference>
<protein>
    <submittedName>
        <fullName evidence="2">Positive regulator of sigma(E), RseC/MucC</fullName>
    </submittedName>
</protein>
<organism evidence="2 3">
    <name type="scientific">Pseudomonas kuykendallii</name>
    <dbReference type="NCBI Taxonomy" id="1007099"/>
    <lineage>
        <taxon>Bacteria</taxon>
        <taxon>Pseudomonadati</taxon>
        <taxon>Pseudomonadota</taxon>
        <taxon>Gammaproteobacteria</taxon>
        <taxon>Pseudomonadales</taxon>
        <taxon>Pseudomonadaceae</taxon>
        <taxon>Pseudomonas</taxon>
    </lineage>
</organism>
<reference evidence="3" key="1">
    <citation type="submission" date="2016-10" db="EMBL/GenBank/DDBJ databases">
        <authorList>
            <person name="Varghese N."/>
            <person name="Submissions S."/>
        </authorList>
    </citation>
    <scope>NUCLEOTIDE SEQUENCE [LARGE SCALE GENOMIC DNA]</scope>
    <source>
        <strain evidence="3">NRRL B-59562</strain>
    </source>
</reference>
<dbReference type="RefSeq" id="WP_090231413.1">
    <property type="nucleotide sequence ID" value="NZ_FNNU01000007.1"/>
</dbReference>
<keyword evidence="1" id="KW-0472">Membrane</keyword>
<keyword evidence="1" id="KW-0812">Transmembrane</keyword>
<dbReference type="InterPro" id="IPR007359">
    <property type="entry name" value="SigmaE_reg_RseC_MucC"/>
</dbReference>
<keyword evidence="1" id="KW-1133">Transmembrane helix</keyword>
<evidence type="ECO:0000256" key="1">
    <source>
        <dbReference type="SAM" id="Phobius"/>
    </source>
</evidence>
<sequence>MIETRARVVRDAHGQLRMHGETPAACGACQVRGSCAGNDDALDIAPDDGLCDGQSVILSVREADLLRASFYAYGVPSLSVVVGAMVGSLYGDFAAIGGALLGLCAGLGLTHLLGSRQPLLVSQHLDDSPPDSGEHP</sequence>
<dbReference type="PANTHER" id="PTHR35867">
    <property type="entry name" value="PROTEIN RSEC"/>
    <property type="match status" value="1"/>
</dbReference>
<dbReference type="OrthoDB" id="9795854at2"/>
<dbReference type="EMBL" id="FNNU01000007">
    <property type="protein sequence ID" value="SDX88234.1"/>
    <property type="molecule type" value="Genomic_DNA"/>
</dbReference>
<gene>
    <name evidence="2" type="ORF">SAMN05216287_4005</name>
</gene>
<evidence type="ECO:0000313" key="2">
    <source>
        <dbReference type="EMBL" id="SDX88234.1"/>
    </source>
</evidence>
<name>A0A1H3FDJ3_9PSED</name>
<feature type="transmembrane region" description="Helical" evidence="1">
    <location>
        <begin position="70"/>
        <end position="87"/>
    </location>
</feature>
<feature type="transmembrane region" description="Helical" evidence="1">
    <location>
        <begin position="93"/>
        <end position="114"/>
    </location>
</feature>
<proteinExistence type="predicted"/>
<keyword evidence="3" id="KW-1185">Reference proteome</keyword>